<dbReference type="SMART" id="SM00324">
    <property type="entry name" value="RhoGAP"/>
    <property type="match status" value="1"/>
</dbReference>
<dbReference type="OrthoDB" id="19923at2759"/>
<feature type="compositionally biased region" description="Basic and acidic residues" evidence="2">
    <location>
        <begin position="163"/>
        <end position="180"/>
    </location>
</feature>
<dbReference type="STRING" id="619300.G3AUP8"/>
<dbReference type="AlphaFoldDB" id="G3AUP8"/>
<keyword evidence="1" id="KW-0343">GTPase activation</keyword>
<dbReference type="Pfam" id="PF00620">
    <property type="entry name" value="RhoGAP"/>
    <property type="match status" value="1"/>
</dbReference>
<organism evidence="5">
    <name type="scientific">Spathaspora passalidarum (strain NRRL Y-27907 / 11-Y1)</name>
    <dbReference type="NCBI Taxonomy" id="619300"/>
    <lineage>
        <taxon>Eukaryota</taxon>
        <taxon>Fungi</taxon>
        <taxon>Dikarya</taxon>
        <taxon>Ascomycota</taxon>
        <taxon>Saccharomycotina</taxon>
        <taxon>Pichiomycetes</taxon>
        <taxon>Debaryomycetaceae</taxon>
        <taxon>Spathaspora</taxon>
    </lineage>
</organism>
<proteinExistence type="predicted"/>
<dbReference type="KEGG" id="spaa:SPAPADRAFT_68678"/>
<dbReference type="InterPro" id="IPR000198">
    <property type="entry name" value="RhoGAP_dom"/>
</dbReference>
<evidence type="ECO:0000313" key="4">
    <source>
        <dbReference type="EMBL" id="EGW30604.1"/>
    </source>
</evidence>
<dbReference type="GO" id="GO:0005096">
    <property type="term" value="F:GTPase activator activity"/>
    <property type="evidence" value="ECO:0007669"/>
    <property type="project" value="UniProtKB-KW"/>
</dbReference>
<dbReference type="PANTHER" id="PTHR23176:SF128">
    <property type="entry name" value="RHO GTPASE-ACTIVATING PROTEIN RGD1"/>
    <property type="match status" value="1"/>
</dbReference>
<dbReference type="InterPro" id="IPR008936">
    <property type="entry name" value="Rho_GTPase_activation_prot"/>
</dbReference>
<dbReference type="eggNOG" id="KOG1453">
    <property type="taxonomic scope" value="Eukaryota"/>
</dbReference>
<feature type="domain" description="Rho-GAP" evidence="3">
    <location>
        <begin position="280"/>
        <end position="462"/>
    </location>
</feature>
<dbReference type="HOGENOM" id="CLU_585484_0_0_1"/>
<dbReference type="GO" id="GO:0007165">
    <property type="term" value="P:signal transduction"/>
    <property type="evidence" value="ECO:0007669"/>
    <property type="project" value="InterPro"/>
</dbReference>
<gene>
    <name evidence="4" type="ORF">SPAPADRAFT_68678</name>
</gene>
<dbReference type="GO" id="GO:0005933">
    <property type="term" value="C:cellular bud"/>
    <property type="evidence" value="ECO:0007669"/>
    <property type="project" value="UniProtKB-ARBA"/>
</dbReference>
<feature type="region of interest" description="Disordered" evidence="2">
    <location>
        <begin position="139"/>
        <end position="204"/>
    </location>
</feature>
<name>G3AUP8_SPAPN</name>
<dbReference type="GeneID" id="18875233"/>
<dbReference type="CDD" id="cd00159">
    <property type="entry name" value="RhoGAP"/>
    <property type="match status" value="1"/>
</dbReference>
<sequence length="467" mass="53775">MNNQYSAGGGRTSLDPRRHSYIESVDNVTDNQQMSDSLQQQQQQQNHRHHHHHHHHYYKQQIFPTHYEEFHFAKPPRMNELTTPISYQTVAVDHSKTNNRSSREIHRSETTTFLNSLGNSADDDEVILRNLKKTRSRPLSTHDINTKYPFLKPPKSPVTSITKKLDQETESDNSSRDRFMPLDSVSETCMEEDEQEEDEDKTRRKWPWPHIKHMKSGLKSSDNASITTSSESIISNASSTISNLFTQAKRLSINPASNMKRTKLFTRFFKLNPDHNLFASTIQSRADYEGRQVPLIITRCIGEVEYRGLECDGIYRTAGPNSEIVAIQVAFQNNDTEKLDHLMSGDIHSVASVLKRYLNNITEPIITSDLYHDFIRVSCSPRERRISELRTLVNKLPSANKHTLKLLCNHLNLVNSKSKVNRMGFGNLATVFAPTLARNNREDMDLSIESTLFLFNKSQEIFSDCWE</sequence>
<feature type="compositionally biased region" description="Basic residues" evidence="2">
    <location>
        <begin position="46"/>
        <end position="58"/>
    </location>
</feature>
<evidence type="ECO:0000259" key="3">
    <source>
        <dbReference type="PROSITE" id="PS50238"/>
    </source>
</evidence>
<dbReference type="Proteomes" id="UP000000709">
    <property type="component" value="Unassembled WGS sequence"/>
</dbReference>
<dbReference type="InterPro" id="IPR050729">
    <property type="entry name" value="Rho-GAP"/>
</dbReference>
<dbReference type="PROSITE" id="PS50238">
    <property type="entry name" value="RHOGAP"/>
    <property type="match status" value="1"/>
</dbReference>
<evidence type="ECO:0000256" key="2">
    <source>
        <dbReference type="SAM" id="MobiDB-lite"/>
    </source>
</evidence>
<protein>
    <recommendedName>
        <fullName evidence="3">Rho-GAP domain-containing protein</fullName>
    </recommendedName>
</protein>
<dbReference type="Gene3D" id="1.10.555.10">
    <property type="entry name" value="Rho GTPase activation protein"/>
    <property type="match status" value="1"/>
</dbReference>
<dbReference type="SUPFAM" id="SSF48350">
    <property type="entry name" value="GTPase activation domain, GAP"/>
    <property type="match status" value="1"/>
</dbReference>
<keyword evidence="5" id="KW-1185">Reference proteome</keyword>
<feature type="compositionally biased region" description="Acidic residues" evidence="2">
    <location>
        <begin position="189"/>
        <end position="199"/>
    </location>
</feature>
<dbReference type="PANTHER" id="PTHR23176">
    <property type="entry name" value="RHO/RAC/CDC GTPASE-ACTIVATING PROTEIN"/>
    <property type="match status" value="1"/>
</dbReference>
<dbReference type="InParanoid" id="G3AUP8"/>
<evidence type="ECO:0000313" key="5">
    <source>
        <dbReference type="Proteomes" id="UP000000709"/>
    </source>
</evidence>
<dbReference type="GO" id="GO:0005938">
    <property type="term" value="C:cell cortex"/>
    <property type="evidence" value="ECO:0007669"/>
    <property type="project" value="UniProtKB-ARBA"/>
</dbReference>
<feature type="region of interest" description="Disordered" evidence="2">
    <location>
        <begin position="30"/>
        <end position="59"/>
    </location>
</feature>
<reference evidence="4 5" key="1">
    <citation type="journal article" date="2011" name="Proc. Natl. Acad. Sci. U.S.A.">
        <title>Comparative genomics of xylose-fermenting fungi for enhanced biofuel production.</title>
        <authorList>
            <person name="Wohlbach D.J."/>
            <person name="Kuo A."/>
            <person name="Sato T.K."/>
            <person name="Potts K.M."/>
            <person name="Salamov A.A."/>
            <person name="LaButti K.M."/>
            <person name="Sun H."/>
            <person name="Clum A."/>
            <person name="Pangilinan J.L."/>
            <person name="Lindquist E.A."/>
            <person name="Lucas S."/>
            <person name="Lapidus A."/>
            <person name="Jin M."/>
            <person name="Gunawan C."/>
            <person name="Balan V."/>
            <person name="Dale B.E."/>
            <person name="Jeffries T.W."/>
            <person name="Zinkel R."/>
            <person name="Barry K.W."/>
            <person name="Grigoriev I.V."/>
            <person name="Gasch A.P."/>
        </authorList>
    </citation>
    <scope>NUCLEOTIDE SEQUENCE [LARGE SCALE GENOMIC DNA]</scope>
    <source>
        <strain evidence="5">NRRL Y-27907 / 11-Y1</strain>
    </source>
</reference>
<dbReference type="RefSeq" id="XP_007377575.1">
    <property type="nucleotide sequence ID" value="XM_007377513.1"/>
</dbReference>
<dbReference type="EMBL" id="GL996505">
    <property type="protein sequence ID" value="EGW30604.1"/>
    <property type="molecule type" value="Genomic_DNA"/>
</dbReference>
<evidence type="ECO:0000256" key="1">
    <source>
        <dbReference type="ARBA" id="ARBA00022468"/>
    </source>
</evidence>
<accession>G3AUP8</accession>